<feature type="transmembrane region" description="Helical" evidence="11">
    <location>
        <begin position="498"/>
        <end position="519"/>
    </location>
</feature>
<feature type="domain" description="Major facilitator superfamily (MFS) profile" evidence="12">
    <location>
        <begin position="87"/>
        <end position="594"/>
    </location>
</feature>
<feature type="transmembrane region" description="Helical" evidence="11">
    <location>
        <begin position="291"/>
        <end position="315"/>
    </location>
</feature>
<evidence type="ECO:0000256" key="5">
    <source>
        <dbReference type="ARBA" id="ARBA00022692"/>
    </source>
</evidence>
<dbReference type="PROSITE" id="PS50850">
    <property type="entry name" value="MFS"/>
    <property type="match status" value="1"/>
</dbReference>
<dbReference type="RefSeq" id="XP_069226363.1">
    <property type="nucleotide sequence ID" value="XM_069376484.1"/>
</dbReference>
<evidence type="ECO:0000256" key="6">
    <source>
        <dbReference type="ARBA" id="ARBA00022989"/>
    </source>
</evidence>
<keyword evidence="7" id="KW-0408">Iron</keyword>
<dbReference type="Gene3D" id="1.20.1250.20">
    <property type="entry name" value="MFS general substrate transporter like domains"/>
    <property type="match status" value="2"/>
</dbReference>
<dbReference type="Proteomes" id="UP000803884">
    <property type="component" value="Unassembled WGS sequence"/>
</dbReference>
<dbReference type="FunFam" id="1.20.1250.20:FF:000284">
    <property type="entry name" value="Siderophore iron transporter mirB"/>
    <property type="match status" value="1"/>
</dbReference>
<evidence type="ECO:0000256" key="4">
    <source>
        <dbReference type="ARBA" id="ARBA00022496"/>
    </source>
</evidence>
<organism evidence="13 14">
    <name type="scientific">Cladosporium halotolerans</name>
    <dbReference type="NCBI Taxonomy" id="1052096"/>
    <lineage>
        <taxon>Eukaryota</taxon>
        <taxon>Fungi</taxon>
        <taxon>Dikarya</taxon>
        <taxon>Ascomycota</taxon>
        <taxon>Pezizomycotina</taxon>
        <taxon>Dothideomycetes</taxon>
        <taxon>Dothideomycetidae</taxon>
        <taxon>Cladosporiales</taxon>
        <taxon>Cladosporiaceae</taxon>
        <taxon>Cladosporium</taxon>
    </lineage>
</organism>
<feature type="transmembrane region" description="Helical" evidence="11">
    <location>
        <begin position="209"/>
        <end position="229"/>
    </location>
</feature>
<keyword evidence="8" id="KW-0406">Ion transport</keyword>
<dbReference type="InterPro" id="IPR011701">
    <property type="entry name" value="MFS"/>
</dbReference>
<keyword evidence="6 11" id="KW-1133">Transmembrane helix</keyword>
<keyword evidence="9 11" id="KW-0472">Membrane</keyword>
<dbReference type="GO" id="GO:0006826">
    <property type="term" value="P:iron ion transport"/>
    <property type="evidence" value="ECO:0007669"/>
    <property type="project" value="UniProtKB-KW"/>
</dbReference>
<feature type="compositionally biased region" description="Polar residues" evidence="10">
    <location>
        <begin position="43"/>
        <end position="57"/>
    </location>
</feature>
<feature type="region of interest" description="Disordered" evidence="10">
    <location>
        <begin position="43"/>
        <end position="65"/>
    </location>
</feature>
<keyword evidence="5 11" id="KW-0812">Transmembrane</keyword>
<feature type="transmembrane region" description="Helical" evidence="11">
    <location>
        <begin position="404"/>
        <end position="425"/>
    </location>
</feature>
<dbReference type="PANTHER" id="PTHR23501">
    <property type="entry name" value="MAJOR FACILITATOR SUPERFAMILY"/>
    <property type="match status" value="1"/>
</dbReference>
<dbReference type="GO" id="GO:0022857">
    <property type="term" value="F:transmembrane transporter activity"/>
    <property type="evidence" value="ECO:0007669"/>
    <property type="project" value="InterPro"/>
</dbReference>
<dbReference type="GeneID" id="96009322"/>
<dbReference type="GO" id="GO:0010106">
    <property type="term" value="P:cellular response to iron ion starvation"/>
    <property type="evidence" value="ECO:0007669"/>
    <property type="project" value="UniProtKB-ARBA"/>
</dbReference>
<evidence type="ECO:0000256" key="2">
    <source>
        <dbReference type="ARBA" id="ARBA00008335"/>
    </source>
</evidence>
<feature type="transmembrane region" description="Helical" evidence="11">
    <location>
        <begin position="176"/>
        <end position="197"/>
    </location>
</feature>
<proteinExistence type="inferred from homology"/>
<dbReference type="InterPro" id="IPR036259">
    <property type="entry name" value="MFS_trans_sf"/>
</dbReference>
<dbReference type="InterPro" id="IPR020846">
    <property type="entry name" value="MFS_dom"/>
</dbReference>
<dbReference type="Pfam" id="PF07690">
    <property type="entry name" value="MFS_1"/>
    <property type="match status" value="2"/>
</dbReference>
<accession>A0AB34KHN9</accession>
<comment type="caution">
    <text evidence="13">The sequence shown here is derived from an EMBL/GenBank/DDBJ whole genome shotgun (WGS) entry which is preliminary data.</text>
</comment>
<dbReference type="PANTHER" id="PTHR23501:SF50">
    <property type="entry name" value="MFS SIDEROCHROME IRON TRANSPORTER MIRB (AFU_ORTHOLOGUE AFUA_3G03640)-RELATED"/>
    <property type="match status" value="1"/>
</dbReference>
<feature type="transmembrane region" description="Helical" evidence="11">
    <location>
        <begin position="327"/>
        <end position="346"/>
    </location>
</feature>
<evidence type="ECO:0000256" key="7">
    <source>
        <dbReference type="ARBA" id="ARBA00023004"/>
    </source>
</evidence>
<gene>
    <name evidence="13" type="ORF">WHR41_07880</name>
</gene>
<keyword evidence="4" id="KW-0410">Iron transport</keyword>
<feature type="region of interest" description="Disordered" evidence="10">
    <location>
        <begin position="1"/>
        <end position="26"/>
    </location>
</feature>
<evidence type="ECO:0000256" key="1">
    <source>
        <dbReference type="ARBA" id="ARBA00004141"/>
    </source>
</evidence>
<protein>
    <recommendedName>
        <fullName evidence="12">Major facilitator superfamily (MFS) profile domain-containing protein</fullName>
    </recommendedName>
</protein>
<feature type="transmembrane region" description="Helical" evidence="11">
    <location>
        <begin position="120"/>
        <end position="140"/>
    </location>
</feature>
<evidence type="ECO:0000313" key="14">
    <source>
        <dbReference type="Proteomes" id="UP000803884"/>
    </source>
</evidence>
<name>A0AB34KHN9_9PEZI</name>
<dbReference type="GO" id="GO:0005886">
    <property type="term" value="C:plasma membrane"/>
    <property type="evidence" value="ECO:0007669"/>
    <property type="project" value="TreeGrafter"/>
</dbReference>
<comment type="similarity">
    <text evidence="2">Belongs to the major facilitator superfamily.</text>
</comment>
<evidence type="ECO:0000256" key="8">
    <source>
        <dbReference type="ARBA" id="ARBA00023065"/>
    </source>
</evidence>
<evidence type="ECO:0000313" key="13">
    <source>
        <dbReference type="EMBL" id="KAL1583256.1"/>
    </source>
</evidence>
<keyword evidence="14" id="KW-1185">Reference proteome</keyword>
<feature type="transmembrane region" description="Helical" evidence="11">
    <location>
        <begin position="152"/>
        <end position="170"/>
    </location>
</feature>
<keyword evidence="3" id="KW-0813">Transport</keyword>
<comment type="subcellular location">
    <subcellularLocation>
        <location evidence="1">Membrane</location>
        <topology evidence="1">Multi-pass membrane protein</topology>
    </subcellularLocation>
</comment>
<feature type="transmembrane region" description="Helical" evidence="11">
    <location>
        <begin position="241"/>
        <end position="261"/>
    </location>
</feature>
<evidence type="ECO:0000259" key="12">
    <source>
        <dbReference type="PROSITE" id="PS50850"/>
    </source>
</evidence>
<evidence type="ECO:0000256" key="10">
    <source>
        <dbReference type="SAM" id="MobiDB-lite"/>
    </source>
</evidence>
<feature type="transmembrane region" description="Helical" evidence="11">
    <location>
        <begin position="82"/>
        <end position="100"/>
    </location>
</feature>
<dbReference type="EMBL" id="JAAQHG020000037">
    <property type="protein sequence ID" value="KAL1583256.1"/>
    <property type="molecule type" value="Genomic_DNA"/>
</dbReference>
<sequence>MTFSMRPSFGRQTTIDATSSTEATQPGVTMQSVAVDGNETKTAATVTSGSGTPSNNGDEVPDSDAQAGVKSAQAITLSWSKASLLTTLCCIWFYTLSGGFRVSIQATMAPYATSAWSQHTLLTVIETVASALTGACYIPLAKLLDLWGRAEGFMLMVCMLSLGLVLQAAASNLPTYCAGRVFASVGASGAVYAHVIVSTDVSSLRNRGIAFAFTSSPYMITAFAGPRAAESFQVDVGNWRWAFGAFAIITPFVALPLYTVLKVNLNKAKKSGLVSKTSASSGRTFIETLKYYAVEFDLIGVILFGGGLVVFLLPFNLAASAPNGWSTGYIIAMIIVGFAAIVAFCFHELYWASSPWMPWHFLTDRSMIGTCALNFVYQISYYTWNIYFQSFLQVVFNVSIAEAGYINNTFSVVSGFLLFLVGWAIRRTGYYRRLFYIAVPLYTFTLGLMIHFRQPNGNIGYIIMCEIFISIGGACFILICQLSVLASVDHQHASSAMSLLYVSGSVGGAIGPTISGAIWTNLFPKALMRYLPAAEQPNAALIMGSLTQQLSYPVGSEERFAIQHAYGYAHSRMLAAGVAFSALMFIFMFMIKNVNVKNSKQTKGMVF</sequence>
<feature type="transmembrane region" description="Helical" evidence="11">
    <location>
        <begin position="459"/>
        <end position="486"/>
    </location>
</feature>
<evidence type="ECO:0000256" key="3">
    <source>
        <dbReference type="ARBA" id="ARBA00022448"/>
    </source>
</evidence>
<feature type="transmembrane region" description="Helical" evidence="11">
    <location>
        <begin position="573"/>
        <end position="591"/>
    </location>
</feature>
<feature type="transmembrane region" description="Helical" evidence="11">
    <location>
        <begin position="434"/>
        <end position="453"/>
    </location>
</feature>
<dbReference type="FunFam" id="1.20.1250.20:FF:000302">
    <property type="entry name" value="MFS siderochrome iron transporter MirB"/>
    <property type="match status" value="1"/>
</dbReference>
<reference evidence="13 14" key="1">
    <citation type="journal article" date="2020" name="Microbiol. Resour. Announc.">
        <title>Draft Genome Sequence of a Cladosporium Species Isolated from the Mesophotic Ascidian Didemnum maculosum.</title>
        <authorList>
            <person name="Gioti A."/>
            <person name="Siaperas R."/>
            <person name="Nikolaivits E."/>
            <person name="Le Goff G."/>
            <person name="Ouazzani J."/>
            <person name="Kotoulas G."/>
            <person name="Topakas E."/>
        </authorList>
    </citation>
    <scope>NUCLEOTIDE SEQUENCE [LARGE SCALE GENOMIC DNA]</scope>
    <source>
        <strain evidence="13 14">TM138-S3</strain>
    </source>
</reference>
<evidence type="ECO:0000256" key="9">
    <source>
        <dbReference type="ARBA" id="ARBA00023136"/>
    </source>
</evidence>
<dbReference type="AlphaFoldDB" id="A0AB34KHN9"/>
<feature type="transmembrane region" description="Helical" evidence="11">
    <location>
        <begin position="367"/>
        <end position="384"/>
    </location>
</feature>
<evidence type="ECO:0000256" key="11">
    <source>
        <dbReference type="SAM" id="Phobius"/>
    </source>
</evidence>
<dbReference type="SUPFAM" id="SSF103473">
    <property type="entry name" value="MFS general substrate transporter"/>
    <property type="match status" value="2"/>
</dbReference>